<keyword evidence="2" id="KW-1185">Reference proteome</keyword>
<dbReference type="Pfam" id="PF05947">
    <property type="entry name" value="T6SS_TssF"/>
    <property type="match status" value="1"/>
</dbReference>
<sequence>MDPQLLDYYNQELTYLREAAGEFAAEHPKIARRLGMHGVEVHDPYVERLIESFCFMSARMRTKLDAEFPRFSQRLLEVVYPNYVAPTPSMAVAQLHPSATEGDLSRGFVVPRGSAFYAQVPAGESTACEFRSSQDVTLWPLEISSAQLTGIPPDIPALERFVPPTVQVAGALRLRLRLRGSLKFSELNGLDRLPIYLSGDEQTSSHLFELLHTGAVATLTAAPGQMGERPHAVTQEALVHEGLAPGNSLLPLPWNTWHGHNLLHEYFACPSRFYFLALQHLAPGLARIQGQEAEIIVLLQRDTQGLSGLIDKTHFALFCTPVINLFEQRTDRIELNTGQSEFHLVPDRSRPLDLEVFSVTSMTAQKTDSTQELEFRPLYQSINQDEGNHGRYFSLRREPRLASDSTRKYGTRTSYVGTEVFVSLVDQHDAPYNEALRYLSVKAWLTNRDLPRLIPRNGYQDLSAADSLPLKAIGLIRPPSAPRPPMAQGEMAWRLIRQLNFNYLPLHDMDTRQGAQALRDMLRLYIATDDPVAGKQIEGLIGSHITPVTRRLPGSGPLVYGRGVQCDLTVDEDCFSGTSPYLLGLVLEHYLARHVSINVFTQTQLHSMQRGRVEQWPVRMGARGVV</sequence>
<proteinExistence type="predicted"/>
<dbReference type="InterPro" id="IPR010272">
    <property type="entry name" value="T6SS_TssF"/>
</dbReference>
<dbReference type="NCBIfam" id="TIGR03359">
    <property type="entry name" value="VI_chp_6"/>
    <property type="match status" value="1"/>
</dbReference>
<dbReference type="PIRSF" id="PIRSF028304">
    <property type="entry name" value="UCP028304"/>
    <property type="match status" value="1"/>
</dbReference>
<reference evidence="2" key="1">
    <citation type="submission" date="2019-02" db="EMBL/GenBank/DDBJ databases">
        <title>Complete genome sequence of Rhodoferax sp. Gr-4.</title>
        <authorList>
            <person name="Jin L."/>
        </authorList>
    </citation>
    <scope>NUCLEOTIDE SEQUENCE [LARGE SCALE GENOMIC DNA]</scope>
    <source>
        <strain evidence="2">Gr-4</strain>
    </source>
</reference>
<dbReference type="PANTHER" id="PTHR35370:SF1">
    <property type="entry name" value="TYPE VI SECRETION SYSTEM COMPONENT TSSF1"/>
    <property type="match status" value="1"/>
</dbReference>
<evidence type="ECO:0000313" key="2">
    <source>
        <dbReference type="Proteomes" id="UP000317365"/>
    </source>
</evidence>
<dbReference type="AlphaFoldDB" id="A0A515EPS4"/>
<dbReference type="EMBL" id="CP036282">
    <property type="protein sequence ID" value="QDL54672.1"/>
    <property type="molecule type" value="Genomic_DNA"/>
</dbReference>
<name>A0A515EPS4_9BURK</name>
<dbReference type="PANTHER" id="PTHR35370">
    <property type="entry name" value="CYTOPLASMIC PROTEIN-RELATED-RELATED"/>
    <property type="match status" value="1"/>
</dbReference>
<accession>A0A515EPS4</accession>
<dbReference type="RefSeq" id="WP_142811808.1">
    <property type="nucleotide sequence ID" value="NZ_CP036282.1"/>
</dbReference>
<gene>
    <name evidence="1" type="primary">tssF</name>
    <name evidence="1" type="ORF">EXZ61_11110</name>
</gene>
<protein>
    <submittedName>
        <fullName evidence="1">Type VI secretion system baseplate subunit TssF</fullName>
    </submittedName>
</protein>
<evidence type="ECO:0000313" key="1">
    <source>
        <dbReference type="EMBL" id="QDL54672.1"/>
    </source>
</evidence>
<dbReference type="KEGG" id="rhg:EXZ61_11110"/>
<organism evidence="1 2">
    <name type="scientific">Rhodoferax aquaticus</name>
    <dbReference type="NCBI Taxonomy" id="2527691"/>
    <lineage>
        <taxon>Bacteria</taxon>
        <taxon>Pseudomonadati</taxon>
        <taxon>Pseudomonadota</taxon>
        <taxon>Betaproteobacteria</taxon>
        <taxon>Burkholderiales</taxon>
        <taxon>Comamonadaceae</taxon>
        <taxon>Rhodoferax</taxon>
    </lineage>
</organism>
<reference evidence="2" key="2">
    <citation type="journal article" date="2020" name="Int. J. Syst. Evol. Microbiol.">
        <title>Genomic insights into a novel species Rhodoferax aquaticus sp. nov., isolated from freshwater.</title>
        <authorList>
            <person name="Li T."/>
            <person name="Zhuo Y."/>
            <person name="Jin C.Z."/>
            <person name="Wu X."/>
            <person name="Ko S.R."/>
            <person name="Jin F.J."/>
            <person name="Ahn C.Y."/>
            <person name="Oh H.M."/>
            <person name="Lee H.G."/>
            <person name="Jin L."/>
        </authorList>
    </citation>
    <scope>NUCLEOTIDE SEQUENCE [LARGE SCALE GENOMIC DNA]</scope>
    <source>
        <strain evidence="2">Gr-4</strain>
    </source>
</reference>
<dbReference type="Proteomes" id="UP000317365">
    <property type="component" value="Chromosome"/>
</dbReference>